<dbReference type="InterPro" id="IPR033599">
    <property type="entry name" value="TAF1B/Rrn7"/>
</dbReference>
<dbReference type="InterPro" id="IPR048538">
    <property type="entry name" value="Rrn7_cyclin_C"/>
</dbReference>
<protein>
    <recommendedName>
        <fullName evidence="11">Rrn7/TAF1B C-terminal cyclin domain-containing protein</fullName>
    </recommendedName>
</protein>
<comment type="similarity">
    <text evidence="2">Belongs to the RRN7/TAF1B family.</text>
</comment>
<evidence type="ECO:0000256" key="3">
    <source>
        <dbReference type="ARBA" id="ARBA00022723"/>
    </source>
</evidence>
<dbReference type="GO" id="GO:0005668">
    <property type="term" value="C:RNA polymerase transcription factor SL1 complex"/>
    <property type="evidence" value="ECO:0007669"/>
    <property type="project" value="TreeGrafter"/>
</dbReference>
<keyword evidence="3" id="KW-0479">Metal-binding</keyword>
<evidence type="ECO:0000313" key="12">
    <source>
        <dbReference type="EMBL" id="CAG9808876.1"/>
    </source>
</evidence>
<dbReference type="AlphaFoldDB" id="A0A9N9S3N7"/>
<keyword evidence="6" id="KW-0805">Transcription regulation</keyword>
<keyword evidence="7" id="KW-0238">DNA-binding</keyword>
<feature type="compositionally biased region" description="Basic and acidic residues" evidence="10">
    <location>
        <begin position="158"/>
        <end position="172"/>
    </location>
</feature>
<proteinExistence type="inferred from homology"/>
<keyword evidence="13" id="KW-1185">Reference proteome</keyword>
<evidence type="ECO:0000256" key="7">
    <source>
        <dbReference type="ARBA" id="ARBA00023125"/>
    </source>
</evidence>
<evidence type="ECO:0000256" key="1">
    <source>
        <dbReference type="ARBA" id="ARBA00004604"/>
    </source>
</evidence>
<comment type="subcellular location">
    <subcellularLocation>
        <location evidence="1">Nucleus</location>
        <location evidence="1">Nucleolus</location>
    </subcellularLocation>
</comment>
<dbReference type="PANTHER" id="PTHR31576:SF2">
    <property type="entry name" value="TATA BOX-BINDING PROTEIN-ASSOCIATED FACTOR RNA POLYMERASE I SUBUNIT B"/>
    <property type="match status" value="1"/>
</dbReference>
<feature type="compositionally biased region" description="Basic residues" evidence="10">
    <location>
        <begin position="173"/>
        <end position="187"/>
    </location>
</feature>
<dbReference type="GO" id="GO:0070860">
    <property type="term" value="C:RNA polymerase I core factor complex"/>
    <property type="evidence" value="ECO:0007669"/>
    <property type="project" value="InterPro"/>
</dbReference>
<dbReference type="GO" id="GO:0042790">
    <property type="term" value="P:nucleolar large rRNA transcription by RNA polymerase I"/>
    <property type="evidence" value="ECO:0007669"/>
    <property type="project" value="TreeGrafter"/>
</dbReference>
<evidence type="ECO:0000256" key="2">
    <source>
        <dbReference type="ARBA" id="ARBA00006899"/>
    </source>
</evidence>
<reference evidence="12" key="2">
    <citation type="submission" date="2022-10" db="EMBL/GenBank/DDBJ databases">
        <authorList>
            <consortium name="ENA_rothamsted_submissions"/>
            <consortium name="culmorum"/>
            <person name="King R."/>
        </authorList>
    </citation>
    <scope>NUCLEOTIDE SEQUENCE</scope>
</reference>
<evidence type="ECO:0000256" key="5">
    <source>
        <dbReference type="ARBA" id="ARBA00022833"/>
    </source>
</evidence>
<dbReference type="Proteomes" id="UP001153620">
    <property type="component" value="Chromosome 3"/>
</dbReference>
<sequence length="825" mass="97289">MDAPCKNCGFNNYELVDGHYYCTECHELVENIVEKEIDEFANENIVYDIRVGVKQKDTKKEEQKRRAETESKCTSFEEYNYILRGLVDEILMIENVPNFKKTVLQLWITFLKYTEVAFFDQDNLAHLPKFHSFYRHQDALILYNKRPLKRKRKYKPKPKAEIKIEDDTAEGRKIKRRSSRKSLKKIQKMNQDSESNVSSNTSTLTNLTIEDIEATMLGQELNIEFSNVAKQAKQRYQDYMTSRNREVERNEDGEVVAKKTGYHACKDYVLILSGKVLLYIIYCALNICGSDIQLTDLLRFAREGILSYYNFNKLLPEKLEDVKLSLTKYHSLCYISHKSFLFDMQNFLSHFPDVKKSLKAPKLIVLAKRYIEDLCLPSVLFNYVEKLMELLPSKMSQNCYIPNYEVRAMAYILFILKLIFGLDGFREKEISNSSKKINSTFEKIGLPNKLFNFEAWREFIEYREIILTKYYYPSIFNYDYKLDQTYENYASMLNKVQPITFNVYNTNEKLTRLHKTSIHKKAVTKELVQKLLNLHDEPPSANLNFECSFTPLKDAFKVILESPLEATINTHLVTDFTDDMLEYYFDPEKLENLFVEHEIGLVTRQATFPKNFSIDKPLLMPLNPNGMNRYIKLSHETIAEKKWIKNLIKQEKENRSIKEDKKVPYHIKAMSQLIKKRFNVRQSTQKKSLSPKSDLEYDEIADTKEIFYNSDELTFVHPDFNLWHRKMKMKPLTTTKFKEAVEKLPKTMVWLLSAASKVIHQTPELLYFHLITLENEFTDYYEPMELNNNELKVKCTDKKYIAQSLHSYCICCFIGKIQKIRNAID</sequence>
<organism evidence="12 13">
    <name type="scientific">Chironomus riparius</name>
    <dbReference type="NCBI Taxonomy" id="315576"/>
    <lineage>
        <taxon>Eukaryota</taxon>
        <taxon>Metazoa</taxon>
        <taxon>Ecdysozoa</taxon>
        <taxon>Arthropoda</taxon>
        <taxon>Hexapoda</taxon>
        <taxon>Insecta</taxon>
        <taxon>Pterygota</taxon>
        <taxon>Neoptera</taxon>
        <taxon>Endopterygota</taxon>
        <taxon>Diptera</taxon>
        <taxon>Nematocera</taxon>
        <taxon>Chironomoidea</taxon>
        <taxon>Chironomidae</taxon>
        <taxon>Chironominae</taxon>
        <taxon>Chironomus</taxon>
    </lineage>
</organism>
<evidence type="ECO:0000259" key="11">
    <source>
        <dbReference type="Pfam" id="PF20645"/>
    </source>
</evidence>
<dbReference type="Pfam" id="PF20645">
    <property type="entry name" value="Rrn7_cyclin_C"/>
    <property type="match status" value="1"/>
</dbReference>
<evidence type="ECO:0000256" key="9">
    <source>
        <dbReference type="ARBA" id="ARBA00023242"/>
    </source>
</evidence>
<keyword evidence="4" id="KW-0863">Zinc-finger</keyword>
<feature type="region of interest" description="Disordered" evidence="10">
    <location>
        <begin position="154"/>
        <end position="200"/>
    </location>
</feature>
<dbReference type="OrthoDB" id="10069252at2759"/>
<evidence type="ECO:0000256" key="4">
    <source>
        <dbReference type="ARBA" id="ARBA00022771"/>
    </source>
</evidence>
<accession>A0A9N9S3N7</accession>
<evidence type="ECO:0000313" key="13">
    <source>
        <dbReference type="Proteomes" id="UP001153620"/>
    </source>
</evidence>
<gene>
    <name evidence="12" type="ORF">CHIRRI_LOCUS11711</name>
</gene>
<keyword evidence="9" id="KW-0539">Nucleus</keyword>
<keyword evidence="8" id="KW-0804">Transcription</keyword>
<keyword evidence="5" id="KW-0862">Zinc</keyword>
<reference evidence="12" key="1">
    <citation type="submission" date="2022-01" db="EMBL/GenBank/DDBJ databases">
        <authorList>
            <person name="King R."/>
        </authorList>
    </citation>
    <scope>NUCLEOTIDE SEQUENCE</scope>
</reference>
<feature type="domain" description="Rrn7/TAF1B C-terminal cyclin" evidence="11">
    <location>
        <begin position="343"/>
        <end position="460"/>
    </location>
</feature>
<dbReference type="GO" id="GO:0008270">
    <property type="term" value="F:zinc ion binding"/>
    <property type="evidence" value="ECO:0007669"/>
    <property type="project" value="UniProtKB-KW"/>
</dbReference>
<dbReference type="EMBL" id="OU895879">
    <property type="protein sequence ID" value="CAG9808876.1"/>
    <property type="molecule type" value="Genomic_DNA"/>
</dbReference>
<dbReference type="PANTHER" id="PTHR31576">
    <property type="entry name" value="TATA BOX-BINDING PROTEIN-ASSOCIATED FACTOR RNA POLYMERASE I SUBUNIT B"/>
    <property type="match status" value="1"/>
</dbReference>
<evidence type="ECO:0000256" key="6">
    <source>
        <dbReference type="ARBA" id="ARBA00023015"/>
    </source>
</evidence>
<name>A0A9N9S3N7_9DIPT</name>
<evidence type="ECO:0000256" key="8">
    <source>
        <dbReference type="ARBA" id="ARBA00023163"/>
    </source>
</evidence>
<evidence type="ECO:0000256" key="10">
    <source>
        <dbReference type="SAM" id="MobiDB-lite"/>
    </source>
</evidence>
<dbReference type="GO" id="GO:0001164">
    <property type="term" value="F:RNA polymerase I core promoter sequence-specific DNA binding"/>
    <property type="evidence" value="ECO:0007669"/>
    <property type="project" value="InterPro"/>
</dbReference>